<name>A0A2M7QI12_9BACT</name>
<feature type="domain" description="ABC transmembrane type-2" evidence="6">
    <location>
        <begin position="22"/>
        <end position="248"/>
    </location>
</feature>
<keyword evidence="3 5" id="KW-1133">Transmembrane helix</keyword>
<proteinExistence type="inferred from homology"/>
<comment type="similarity">
    <text evidence="5">Belongs to the ABC-2 integral membrane protein family.</text>
</comment>
<comment type="caution">
    <text evidence="7">The sequence shown here is derived from an EMBL/GenBank/DDBJ whole genome shotgun (WGS) entry which is preliminary data.</text>
</comment>
<evidence type="ECO:0000256" key="5">
    <source>
        <dbReference type="RuleBase" id="RU361157"/>
    </source>
</evidence>
<dbReference type="EMBL" id="PFLI01000118">
    <property type="protein sequence ID" value="PIY71943.1"/>
    <property type="molecule type" value="Genomic_DNA"/>
</dbReference>
<sequence length="261" mass="30328">MKAHRIKGIVLRYMFIMKHSLNRWSDMIYWPILDLLIWGLTIKYMTALSLNPQKMIISFIAGMLLWTFVWRGQYEISVSILEDLWSRNLINLFVSPLTFWEFISAFIIIGILKAGIGFIIASSVAFLLYKVNMFALGFYLVPFALLLFMTGWWVGFFVGGLILRYGTKVEQFAWSMVYLVSPFSAIYYPLSILPNWAQTVAKLIPTSYIFEGAREVITKGILDPKKILYCFILNCIYMALAIFFMRKSFNKILQKGLVKVY</sequence>
<dbReference type="PROSITE" id="PS51012">
    <property type="entry name" value="ABC_TM2"/>
    <property type="match status" value="1"/>
</dbReference>
<feature type="transmembrane region" description="Helical" evidence="5">
    <location>
        <begin position="56"/>
        <end position="73"/>
    </location>
</feature>
<dbReference type="InterPro" id="IPR013525">
    <property type="entry name" value="ABC2_TM"/>
</dbReference>
<keyword evidence="4 5" id="KW-0472">Membrane</keyword>
<dbReference type="Pfam" id="PF01061">
    <property type="entry name" value="ABC2_membrane"/>
    <property type="match status" value="1"/>
</dbReference>
<feature type="transmembrane region" description="Helical" evidence="5">
    <location>
        <begin position="145"/>
        <end position="165"/>
    </location>
</feature>
<protein>
    <recommendedName>
        <fullName evidence="5">Transport permease protein</fullName>
    </recommendedName>
</protein>
<evidence type="ECO:0000313" key="7">
    <source>
        <dbReference type="EMBL" id="PIY71943.1"/>
    </source>
</evidence>
<gene>
    <name evidence="7" type="ORF">COY87_03555</name>
</gene>
<feature type="transmembrane region" description="Helical" evidence="5">
    <location>
        <begin position="226"/>
        <end position="245"/>
    </location>
</feature>
<evidence type="ECO:0000256" key="4">
    <source>
        <dbReference type="ARBA" id="ARBA00023136"/>
    </source>
</evidence>
<evidence type="ECO:0000259" key="6">
    <source>
        <dbReference type="PROSITE" id="PS51012"/>
    </source>
</evidence>
<evidence type="ECO:0000256" key="2">
    <source>
        <dbReference type="ARBA" id="ARBA00022692"/>
    </source>
</evidence>
<dbReference type="PANTHER" id="PTHR43229:SF6">
    <property type="entry name" value="ABC-TYPE MULTIDRUG TRANSPORT SYSTEM, PERMEASE COMPONENT"/>
    <property type="match status" value="1"/>
</dbReference>
<evidence type="ECO:0000256" key="1">
    <source>
        <dbReference type="ARBA" id="ARBA00004141"/>
    </source>
</evidence>
<keyword evidence="2 5" id="KW-0812">Transmembrane</keyword>
<reference evidence="8" key="1">
    <citation type="submission" date="2017-09" db="EMBL/GenBank/DDBJ databases">
        <title>Depth-based differentiation of microbial function through sediment-hosted aquifers and enrichment of novel symbionts in the deep terrestrial subsurface.</title>
        <authorList>
            <person name="Probst A.J."/>
            <person name="Ladd B."/>
            <person name="Jarett J.K."/>
            <person name="Geller-Mcgrath D.E."/>
            <person name="Sieber C.M.K."/>
            <person name="Emerson J.B."/>
            <person name="Anantharaman K."/>
            <person name="Thomas B.C."/>
            <person name="Malmstrom R."/>
            <person name="Stieglmeier M."/>
            <person name="Klingl A."/>
            <person name="Woyke T."/>
            <person name="Ryan C.M."/>
            <person name="Banfield J.F."/>
        </authorList>
    </citation>
    <scope>NUCLEOTIDE SEQUENCE [LARGE SCALE GENOMIC DNA]</scope>
</reference>
<dbReference type="InterPro" id="IPR051784">
    <property type="entry name" value="Nod_factor_ABC_transporter"/>
</dbReference>
<keyword evidence="5" id="KW-0813">Transport</keyword>
<comment type="caution">
    <text evidence="5">Lacks conserved residue(s) required for the propagation of feature annotation.</text>
</comment>
<evidence type="ECO:0000313" key="8">
    <source>
        <dbReference type="Proteomes" id="UP000229401"/>
    </source>
</evidence>
<dbReference type="Proteomes" id="UP000229401">
    <property type="component" value="Unassembled WGS sequence"/>
</dbReference>
<dbReference type="AlphaFoldDB" id="A0A2M7QI12"/>
<dbReference type="GO" id="GO:0005886">
    <property type="term" value="C:plasma membrane"/>
    <property type="evidence" value="ECO:0007669"/>
    <property type="project" value="UniProtKB-SubCell"/>
</dbReference>
<keyword evidence="5" id="KW-1003">Cell membrane</keyword>
<organism evidence="7 8">
    <name type="scientific">Candidatus Roizmanbacteria bacterium CG_4_10_14_0_8_um_filter_33_9</name>
    <dbReference type="NCBI Taxonomy" id="1974826"/>
    <lineage>
        <taxon>Bacteria</taxon>
        <taxon>Candidatus Roizmaniibacteriota</taxon>
    </lineage>
</organism>
<evidence type="ECO:0000256" key="3">
    <source>
        <dbReference type="ARBA" id="ARBA00022989"/>
    </source>
</evidence>
<feature type="transmembrane region" description="Helical" evidence="5">
    <location>
        <begin position="172"/>
        <end position="190"/>
    </location>
</feature>
<dbReference type="GO" id="GO:0140359">
    <property type="term" value="F:ABC-type transporter activity"/>
    <property type="evidence" value="ECO:0007669"/>
    <property type="project" value="InterPro"/>
</dbReference>
<feature type="transmembrane region" description="Helical" evidence="5">
    <location>
        <begin position="27"/>
        <end position="44"/>
    </location>
</feature>
<dbReference type="PANTHER" id="PTHR43229">
    <property type="entry name" value="NODULATION PROTEIN J"/>
    <property type="match status" value="1"/>
</dbReference>
<comment type="subcellular location">
    <subcellularLocation>
        <location evidence="5">Cell membrane</location>
        <topology evidence="5">Multi-pass membrane protein</topology>
    </subcellularLocation>
    <subcellularLocation>
        <location evidence="1">Membrane</location>
        <topology evidence="1">Multi-pass membrane protein</topology>
    </subcellularLocation>
</comment>
<dbReference type="InterPro" id="IPR047817">
    <property type="entry name" value="ABC2_TM_bact-type"/>
</dbReference>
<accession>A0A2M7QI12</accession>